<evidence type="ECO:0000256" key="4">
    <source>
        <dbReference type="SAM" id="MobiDB-lite"/>
    </source>
</evidence>
<dbReference type="GO" id="GO:0016787">
    <property type="term" value="F:hydrolase activity"/>
    <property type="evidence" value="ECO:0007669"/>
    <property type="project" value="UniProtKB-KW"/>
</dbReference>
<sequence>MADDDAPRERLGEAIEDAIEDAIAGAFRRDDAAADPPTPEEGSLPVPVEDDGEPVIDWEMVEICSAEPETDIGNGRRFLIWHGDRVVSIEGLGWAVHDGKRWYLDYFESAVRPLAHKTVEAIRFEAKYIEPTQDEADAMALADEHRLRLRELIKKGRSRDMQDEAELFELGNIVAAGEKAAAEVGDRKSKRARYAKTSASSGKMDNMMNEAKCYRSRPVGVLDSDPYAINVANGTIRLYRNDDKLWAWRIDEHDRADLISKLAPVEFLPEAECPIFLSFIETVLPDDDVRAFMKRYLGYCLTALTHEQVFTFLYGMGRNGKSTLVDVICRILGDYTTTVPFETLAGDDRRKGSEATPDLVRVPGARIVRASEPESGMKFRESMVKSLTSGEPILIRRMREEFIEIYPTFKLIVSGNHRPDIRGGDDGIWRRVLLVPFEVQIPKDQIDRQLPEKLWAERSGILNWLIQGALSYLEEGLKVPDAVRAATDDYREQSDPYGAFLKGACSISGHDEDVETPGELYAAFKRFCERQGFFCVSVSTFNKALPEKAAAFGFRKAKSNGLSVYRGIRVLDEFKYDPSYTPPGDGY</sequence>
<reference evidence="6" key="1">
    <citation type="submission" date="2016-08" db="EMBL/GenBank/DDBJ databases">
        <authorList>
            <person name="Seilhamer J.J."/>
        </authorList>
    </citation>
    <scope>NUCLEOTIDE SEQUENCE</scope>
    <source>
        <strain evidence="6">86</strain>
    </source>
</reference>
<feature type="domain" description="SF3 helicase" evidence="5">
    <location>
        <begin position="288"/>
        <end position="450"/>
    </location>
</feature>
<protein>
    <submittedName>
        <fullName evidence="6">Putative Phage/plasmid primase, P4 family</fullName>
    </submittedName>
</protein>
<dbReference type="PANTHER" id="PTHR35372:SF2">
    <property type="entry name" value="SF3 HELICASE DOMAIN-CONTAINING PROTEIN"/>
    <property type="match status" value="1"/>
</dbReference>
<keyword evidence="2" id="KW-0378">Hydrolase</keyword>
<dbReference type="PANTHER" id="PTHR35372">
    <property type="entry name" value="ATP BINDING PROTEIN-RELATED"/>
    <property type="match status" value="1"/>
</dbReference>
<dbReference type="PROSITE" id="PS51206">
    <property type="entry name" value="SF3_HELICASE_1"/>
    <property type="match status" value="1"/>
</dbReference>
<dbReference type="Pfam" id="PF19263">
    <property type="entry name" value="DUF5906"/>
    <property type="match status" value="1"/>
</dbReference>
<dbReference type="InterPro" id="IPR006500">
    <property type="entry name" value="Helicase_put_C_phage/plasmid"/>
</dbReference>
<dbReference type="RefSeq" id="WP_288199479.1">
    <property type="nucleotide sequence ID" value="NZ_LT608334.1"/>
</dbReference>
<name>A0A212L7B4_9HYPH</name>
<dbReference type="InterPro" id="IPR045455">
    <property type="entry name" value="NrS-1_pol-like_helicase"/>
</dbReference>
<evidence type="ECO:0000256" key="2">
    <source>
        <dbReference type="ARBA" id="ARBA00022801"/>
    </source>
</evidence>
<dbReference type="InterPro" id="IPR051620">
    <property type="entry name" value="ORF904-like_C"/>
</dbReference>
<evidence type="ECO:0000313" key="6">
    <source>
        <dbReference type="EMBL" id="SCM73410.1"/>
    </source>
</evidence>
<dbReference type="Gene3D" id="3.40.50.300">
    <property type="entry name" value="P-loop containing nucleotide triphosphate hydrolases"/>
    <property type="match status" value="1"/>
</dbReference>
<dbReference type="InterPro" id="IPR014818">
    <property type="entry name" value="Phage/plasmid_primase_P4_C"/>
</dbReference>
<dbReference type="AlphaFoldDB" id="A0A212L7B4"/>
<dbReference type="Pfam" id="PF08706">
    <property type="entry name" value="D5_N"/>
    <property type="match status" value="1"/>
</dbReference>
<proteinExistence type="predicted"/>
<feature type="region of interest" description="Disordered" evidence="4">
    <location>
        <begin position="26"/>
        <end position="50"/>
    </location>
</feature>
<accession>A0A212L7B4</accession>
<dbReference type="NCBIfam" id="TIGR01613">
    <property type="entry name" value="primase_Cterm"/>
    <property type="match status" value="1"/>
</dbReference>
<evidence type="ECO:0000259" key="5">
    <source>
        <dbReference type="PROSITE" id="PS51206"/>
    </source>
</evidence>
<keyword evidence="1" id="KW-0547">Nucleotide-binding</keyword>
<keyword evidence="3" id="KW-0067">ATP-binding</keyword>
<evidence type="ECO:0000256" key="3">
    <source>
        <dbReference type="ARBA" id="ARBA00022840"/>
    </source>
</evidence>
<dbReference type="SMART" id="SM00885">
    <property type="entry name" value="D5_N"/>
    <property type="match status" value="1"/>
</dbReference>
<dbReference type="SUPFAM" id="SSF52540">
    <property type="entry name" value="P-loop containing nucleoside triphosphate hydrolases"/>
    <property type="match status" value="1"/>
</dbReference>
<dbReference type="GO" id="GO:0005524">
    <property type="term" value="F:ATP binding"/>
    <property type="evidence" value="ECO:0007669"/>
    <property type="project" value="UniProtKB-KW"/>
</dbReference>
<organism evidence="6">
    <name type="scientific">uncultured Pleomorphomonas sp</name>
    <dbReference type="NCBI Taxonomy" id="442121"/>
    <lineage>
        <taxon>Bacteria</taxon>
        <taxon>Pseudomonadati</taxon>
        <taxon>Pseudomonadota</taxon>
        <taxon>Alphaproteobacteria</taxon>
        <taxon>Hyphomicrobiales</taxon>
        <taxon>Pleomorphomonadaceae</taxon>
        <taxon>Pleomorphomonas</taxon>
        <taxon>environmental samples</taxon>
    </lineage>
</organism>
<dbReference type="InterPro" id="IPR027417">
    <property type="entry name" value="P-loop_NTPase"/>
</dbReference>
<gene>
    <name evidence="6" type="ORF">KL86PLE_110057</name>
</gene>
<dbReference type="EMBL" id="FMJD01000003">
    <property type="protein sequence ID" value="SCM73410.1"/>
    <property type="molecule type" value="Genomic_DNA"/>
</dbReference>
<dbReference type="InterPro" id="IPR014015">
    <property type="entry name" value="Helicase_SF3_DNA-vir"/>
</dbReference>
<evidence type="ECO:0000256" key="1">
    <source>
        <dbReference type="ARBA" id="ARBA00022741"/>
    </source>
</evidence>